<keyword evidence="1" id="KW-0472">Membrane</keyword>
<evidence type="ECO:0000313" key="3">
    <source>
        <dbReference type="Proteomes" id="UP000199529"/>
    </source>
</evidence>
<dbReference type="EMBL" id="FNOK01000054">
    <property type="protein sequence ID" value="SDZ24811.1"/>
    <property type="molecule type" value="Genomic_DNA"/>
</dbReference>
<dbReference type="AlphaFoldDB" id="A0A1H3RHV5"/>
<keyword evidence="1" id="KW-1133">Transmembrane helix</keyword>
<gene>
    <name evidence="2" type="ORF">SAMN05216215_105410</name>
</gene>
<keyword evidence="1" id="KW-0812">Transmembrane</keyword>
<feature type="transmembrane region" description="Helical" evidence="1">
    <location>
        <begin position="12"/>
        <end position="33"/>
    </location>
</feature>
<accession>A0A1H3RHV5</accession>
<dbReference type="Proteomes" id="UP000199529">
    <property type="component" value="Unassembled WGS sequence"/>
</dbReference>
<evidence type="ECO:0000313" key="2">
    <source>
        <dbReference type="EMBL" id="SDZ24811.1"/>
    </source>
</evidence>
<keyword evidence="3" id="KW-1185">Reference proteome</keyword>
<dbReference type="PROSITE" id="PS51257">
    <property type="entry name" value="PROKAR_LIPOPROTEIN"/>
    <property type="match status" value="1"/>
</dbReference>
<proteinExistence type="predicted"/>
<name>A0A1H3RHV5_9PSEU</name>
<protein>
    <submittedName>
        <fullName evidence="2">Uncharacterized protein</fullName>
    </submittedName>
</protein>
<organism evidence="2 3">
    <name type="scientific">Saccharopolyspora shandongensis</name>
    <dbReference type="NCBI Taxonomy" id="418495"/>
    <lineage>
        <taxon>Bacteria</taxon>
        <taxon>Bacillati</taxon>
        <taxon>Actinomycetota</taxon>
        <taxon>Actinomycetes</taxon>
        <taxon>Pseudonocardiales</taxon>
        <taxon>Pseudonocardiaceae</taxon>
        <taxon>Saccharopolyspora</taxon>
    </lineage>
</organism>
<reference evidence="3" key="1">
    <citation type="submission" date="2016-10" db="EMBL/GenBank/DDBJ databases">
        <authorList>
            <person name="Varghese N."/>
            <person name="Submissions S."/>
        </authorList>
    </citation>
    <scope>NUCLEOTIDE SEQUENCE [LARGE SCALE GENOMIC DNA]</scope>
    <source>
        <strain evidence="3">CGMCC 4.3530</strain>
    </source>
</reference>
<evidence type="ECO:0000256" key="1">
    <source>
        <dbReference type="SAM" id="Phobius"/>
    </source>
</evidence>
<sequence>MTIRPPANYRAYRWLLIAVLAIGMVLMILSSAVSCTDFTTVVSGND</sequence>
<dbReference type="RefSeq" id="WP_177226886.1">
    <property type="nucleotide sequence ID" value="NZ_FNOK01000054.1"/>
</dbReference>